<proteinExistence type="inferred from homology"/>
<dbReference type="InterPro" id="IPR006369">
    <property type="entry name" value="Protohaem_IX_farnesylTrfase"/>
</dbReference>
<comment type="function">
    <text evidence="8">Converts heme B (protoheme IX) to heme O by substitution of the vinyl group on carbon 2 of heme B porphyrin ring with a hydroxyethyl farnesyl side group.</text>
</comment>
<evidence type="ECO:0000313" key="9">
    <source>
        <dbReference type="EMBL" id="MEB3100327.1"/>
    </source>
</evidence>
<dbReference type="RefSeq" id="WP_371752425.1">
    <property type="nucleotide sequence ID" value="NZ_JAYJLD010000001.1"/>
</dbReference>
<dbReference type="Proteomes" id="UP001310386">
    <property type="component" value="Unassembled WGS sequence"/>
</dbReference>
<dbReference type="Pfam" id="PF01040">
    <property type="entry name" value="UbiA"/>
    <property type="match status" value="1"/>
</dbReference>
<dbReference type="PROSITE" id="PS00943">
    <property type="entry name" value="UBIA"/>
    <property type="match status" value="1"/>
</dbReference>
<feature type="transmembrane region" description="Helical" evidence="8">
    <location>
        <begin position="37"/>
        <end position="54"/>
    </location>
</feature>
<comment type="pathway">
    <text evidence="8">Porphyrin-containing compound metabolism; heme O biosynthesis; heme O from protoheme: step 1/1.</text>
</comment>
<feature type="transmembrane region" description="Helical" evidence="8">
    <location>
        <begin position="256"/>
        <end position="276"/>
    </location>
</feature>
<dbReference type="InterPro" id="IPR030470">
    <property type="entry name" value="UbiA_prenylTrfase_CS"/>
</dbReference>
<evidence type="ECO:0000256" key="1">
    <source>
        <dbReference type="ARBA" id="ARBA00004141"/>
    </source>
</evidence>
<organism evidence="9 10">
    <name type="scientific">Ferviditalea candida</name>
    <dbReference type="NCBI Taxonomy" id="3108399"/>
    <lineage>
        <taxon>Bacteria</taxon>
        <taxon>Bacillati</taxon>
        <taxon>Bacillota</taxon>
        <taxon>Bacilli</taxon>
        <taxon>Bacillales</taxon>
        <taxon>Paenibacillaceae</taxon>
        <taxon>Ferviditalea</taxon>
    </lineage>
</organism>
<evidence type="ECO:0000256" key="7">
    <source>
        <dbReference type="ARBA" id="ARBA00047690"/>
    </source>
</evidence>
<comment type="catalytic activity">
    <reaction evidence="7 8">
        <text>heme b + (2E,6E)-farnesyl diphosphate + H2O = Fe(II)-heme o + diphosphate</text>
        <dbReference type="Rhea" id="RHEA:28070"/>
        <dbReference type="ChEBI" id="CHEBI:15377"/>
        <dbReference type="ChEBI" id="CHEBI:33019"/>
        <dbReference type="ChEBI" id="CHEBI:60344"/>
        <dbReference type="ChEBI" id="CHEBI:60530"/>
        <dbReference type="ChEBI" id="CHEBI:175763"/>
        <dbReference type="EC" id="2.5.1.141"/>
    </reaction>
</comment>
<evidence type="ECO:0000256" key="8">
    <source>
        <dbReference type="HAMAP-Rule" id="MF_00154"/>
    </source>
</evidence>
<keyword evidence="8" id="KW-1003">Cell membrane</keyword>
<feature type="transmembrane region" description="Helical" evidence="8">
    <location>
        <begin position="60"/>
        <end position="84"/>
    </location>
</feature>
<dbReference type="NCBIfam" id="TIGR01473">
    <property type="entry name" value="cyoE_ctaB"/>
    <property type="match status" value="1"/>
</dbReference>
<comment type="subcellular location">
    <subcellularLocation>
        <location evidence="8">Cell membrane</location>
        <topology evidence="8">Multi-pass membrane protein</topology>
    </subcellularLocation>
    <subcellularLocation>
        <location evidence="1">Membrane</location>
        <topology evidence="1">Multi-pass membrane protein</topology>
    </subcellularLocation>
</comment>
<dbReference type="NCBIfam" id="NF003348">
    <property type="entry name" value="PRK04375.1-1"/>
    <property type="match status" value="1"/>
</dbReference>
<feature type="transmembrane region" description="Helical" evidence="8">
    <location>
        <begin position="128"/>
        <end position="151"/>
    </location>
</feature>
<evidence type="ECO:0000256" key="5">
    <source>
        <dbReference type="ARBA" id="ARBA00023133"/>
    </source>
</evidence>
<evidence type="ECO:0000256" key="4">
    <source>
        <dbReference type="ARBA" id="ARBA00022989"/>
    </source>
</evidence>
<feature type="transmembrane region" description="Helical" evidence="8">
    <location>
        <begin position="288"/>
        <end position="305"/>
    </location>
</feature>
<feature type="transmembrane region" description="Helical" evidence="8">
    <location>
        <begin position="158"/>
        <end position="178"/>
    </location>
</feature>
<dbReference type="EC" id="2.5.1.141" evidence="8"/>
<sequence length="309" mass="34531">MEKHLSIHAPSEPMQDASVPVESGATWKDYVQLMKPGILRSNVIAAFGGFWLASHWSINWALMIFMLIGTSLIIASSCVFNNFLDREFDRKMARTRSRALPSGRVQPTQVLWFGTILGLAGLTELVLLVNTLTAVLGLIGMFFYVIIYTAWLKRTSTLSTVMGSFSGSMPPVMGYVAVSGAMDAGAWILFAILFLWQPPHFWALGIRRKEEYRAAGFMILPVVKGTQRTKLQMIPYIVLLIPVSTLLYYYGYVGIVHLSVSVVLGGIWLIMALAGLKSKNDDIWARNNFIFSINYLMITFLIMIIDTAK</sequence>
<accession>A0ABU5ZDK3</accession>
<comment type="subunit">
    <text evidence="8">Interacts with CtaA.</text>
</comment>
<name>A0ABU5ZDK3_9BACL</name>
<dbReference type="EMBL" id="JAYJLD010000001">
    <property type="protein sequence ID" value="MEB3100327.1"/>
    <property type="molecule type" value="Genomic_DNA"/>
</dbReference>
<feature type="transmembrane region" description="Helical" evidence="8">
    <location>
        <begin position="184"/>
        <end position="204"/>
    </location>
</feature>
<keyword evidence="10" id="KW-1185">Reference proteome</keyword>
<comment type="similarity">
    <text evidence="8">Belongs to the UbiA prenyltransferase family. Protoheme IX farnesyltransferase subfamily.</text>
</comment>
<evidence type="ECO:0000313" key="10">
    <source>
        <dbReference type="Proteomes" id="UP001310386"/>
    </source>
</evidence>
<dbReference type="PANTHER" id="PTHR43448">
    <property type="entry name" value="PROTOHEME IX FARNESYLTRANSFERASE, MITOCHONDRIAL"/>
    <property type="match status" value="1"/>
</dbReference>
<keyword evidence="6 8" id="KW-0472">Membrane</keyword>
<evidence type="ECO:0000256" key="6">
    <source>
        <dbReference type="ARBA" id="ARBA00023136"/>
    </source>
</evidence>
<dbReference type="Gene3D" id="1.10.357.140">
    <property type="entry name" value="UbiA prenyltransferase"/>
    <property type="match status" value="1"/>
</dbReference>
<evidence type="ECO:0000256" key="3">
    <source>
        <dbReference type="ARBA" id="ARBA00022692"/>
    </source>
</evidence>
<evidence type="ECO:0000256" key="2">
    <source>
        <dbReference type="ARBA" id="ARBA00022679"/>
    </source>
</evidence>
<comment type="caution">
    <text evidence="9">The sequence shown here is derived from an EMBL/GenBank/DDBJ whole genome shotgun (WGS) entry which is preliminary data.</text>
</comment>
<reference evidence="9" key="1">
    <citation type="submission" date="2023-12" db="EMBL/GenBank/DDBJ databases">
        <title>Fervidustalea candida gen. nov., sp. nov., a novel member of the family Paenibacillaceae isolated from a geothermal area.</title>
        <authorList>
            <person name="Li W.-J."/>
            <person name="Jiao J.-Y."/>
            <person name="Chen Y."/>
        </authorList>
    </citation>
    <scope>NUCLEOTIDE SEQUENCE</scope>
    <source>
        <strain evidence="9">SYSU GA230002</strain>
    </source>
</reference>
<feature type="transmembrane region" description="Helical" evidence="8">
    <location>
        <begin position="105"/>
        <end position="122"/>
    </location>
</feature>
<dbReference type="InterPro" id="IPR000537">
    <property type="entry name" value="UbiA_prenyltransferase"/>
</dbReference>
<feature type="transmembrane region" description="Helical" evidence="8">
    <location>
        <begin position="233"/>
        <end position="250"/>
    </location>
</feature>
<dbReference type="InterPro" id="IPR044878">
    <property type="entry name" value="UbiA_sf"/>
</dbReference>
<protein>
    <recommendedName>
        <fullName evidence="8">Protoheme IX farnesyltransferase</fullName>
        <ecNumber evidence="8">2.5.1.141</ecNumber>
    </recommendedName>
    <alternativeName>
        <fullName evidence="8">Heme B farnesyltransferase</fullName>
    </alternativeName>
    <alternativeName>
        <fullName evidence="8">Heme O synthase</fullName>
    </alternativeName>
</protein>
<dbReference type="GO" id="GO:0008495">
    <property type="term" value="F:protoheme IX farnesyltransferase activity"/>
    <property type="evidence" value="ECO:0007669"/>
    <property type="project" value="UniProtKB-EC"/>
</dbReference>
<keyword evidence="3 8" id="KW-0812">Transmembrane</keyword>
<dbReference type="HAMAP" id="MF_00154">
    <property type="entry name" value="CyoE_CtaB"/>
    <property type="match status" value="1"/>
</dbReference>
<keyword evidence="2 8" id="KW-0808">Transferase</keyword>
<keyword evidence="5 8" id="KW-0350">Heme biosynthesis</keyword>
<dbReference type="NCBIfam" id="NF003349">
    <property type="entry name" value="PRK04375.1-2"/>
    <property type="match status" value="1"/>
</dbReference>
<dbReference type="PANTHER" id="PTHR43448:SF2">
    <property type="entry name" value="PROTOHEME IX FARNESYLTRANSFERASE, MITOCHONDRIAL"/>
    <property type="match status" value="1"/>
</dbReference>
<comment type="miscellaneous">
    <text evidence="8">Carbon 2 of the heme B porphyrin ring is defined according to the Fischer nomenclature.</text>
</comment>
<keyword evidence="4 8" id="KW-1133">Transmembrane helix</keyword>
<gene>
    <name evidence="9" type="primary">cyoE</name>
    <name evidence="8" type="synonym">ctaB</name>
    <name evidence="9" type="ORF">VF724_01465</name>
</gene>
<dbReference type="CDD" id="cd13957">
    <property type="entry name" value="PT_UbiA_Cox10"/>
    <property type="match status" value="1"/>
</dbReference>